<dbReference type="EMBL" id="CAJOAY010000367">
    <property type="protein sequence ID" value="CAF3645049.1"/>
    <property type="molecule type" value="Genomic_DNA"/>
</dbReference>
<dbReference type="Pfam" id="PF00651">
    <property type="entry name" value="BTB"/>
    <property type="match status" value="1"/>
</dbReference>
<dbReference type="PANTHER" id="PTHR22744:SF17">
    <property type="entry name" value="BTB DOMAIN-CONTAINING PROTEIN"/>
    <property type="match status" value="1"/>
</dbReference>
<evidence type="ECO:0000313" key="6">
    <source>
        <dbReference type="Proteomes" id="UP000663891"/>
    </source>
</evidence>
<dbReference type="InterPro" id="IPR000210">
    <property type="entry name" value="BTB/POZ_dom"/>
</dbReference>
<dbReference type="AlphaFoldDB" id="A0A813PB42"/>
<dbReference type="Proteomes" id="UP000663891">
    <property type="component" value="Unassembled WGS sequence"/>
</dbReference>
<dbReference type="CDD" id="cd18186">
    <property type="entry name" value="BTB_POZ_ZBTB_KLHL-like"/>
    <property type="match status" value="1"/>
</dbReference>
<reference evidence="3" key="1">
    <citation type="submission" date="2021-02" db="EMBL/GenBank/DDBJ databases">
        <authorList>
            <person name="Nowell W R."/>
        </authorList>
    </citation>
    <scope>NUCLEOTIDE SEQUENCE</scope>
</reference>
<evidence type="ECO:0000313" key="2">
    <source>
        <dbReference type="EMBL" id="CAF0739694.1"/>
    </source>
</evidence>
<dbReference type="OrthoDB" id="437903at2759"/>
<dbReference type="Proteomes" id="UP000663860">
    <property type="component" value="Unassembled WGS sequence"/>
</dbReference>
<sequence>MISSSITHDDYLNPDKKILLRRTSTKSLKRLNKKMSISNTDINRSEQYFLQSHPFSDLTLIVQNKQLYVDKSILSAVSKVFQSYFQNENTNSIEILDISANDMIELLQFLYSQFQCTINYENVTVLLILGRSLTQRFDIHFISQSCRSFILFYLSKFNYIHMNLIEQENGSRLKISTILDNLLIWFREFFYINDEFICQAILEKLCQCNNSNFYLSKVFYELKENVQYHLFRARAKYLEKACSSILPI</sequence>
<evidence type="ECO:0000313" key="3">
    <source>
        <dbReference type="EMBL" id="CAF0751627.1"/>
    </source>
</evidence>
<dbReference type="SUPFAM" id="SSF54695">
    <property type="entry name" value="POZ domain"/>
    <property type="match status" value="1"/>
</dbReference>
<accession>A0A813PB42</accession>
<organism evidence="3 6">
    <name type="scientific">Adineta steineri</name>
    <dbReference type="NCBI Taxonomy" id="433720"/>
    <lineage>
        <taxon>Eukaryota</taxon>
        <taxon>Metazoa</taxon>
        <taxon>Spiralia</taxon>
        <taxon>Gnathifera</taxon>
        <taxon>Rotifera</taxon>
        <taxon>Eurotatoria</taxon>
        <taxon>Bdelloidea</taxon>
        <taxon>Adinetida</taxon>
        <taxon>Adinetidae</taxon>
        <taxon>Adineta</taxon>
    </lineage>
</organism>
<gene>
    <name evidence="2" type="ORF">IZO911_LOCUS3453</name>
    <name evidence="4" type="ORF">KXQ929_LOCUS1910</name>
    <name evidence="5" type="ORF">OKA104_LOCUS8874</name>
    <name evidence="3" type="ORF">VCS650_LOCUS1274</name>
</gene>
<dbReference type="Proteomes" id="UP000663881">
    <property type="component" value="Unassembled WGS sequence"/>
</dbReference>
<protein>
    <recommendedName>
        <fullName evidence="1">BTB domain-containing protein</fullName>
    </recommendedName>
</protein>
<dbReference type="EMBL" id="CAJNON010000006">
    <property type="protein sequence ID" value="CAF0751627.1"/>
    <property type="molecule type" value="Genomic_DNA"/>
</dbReference>
<dbReference type="PANTHER" id="PTHR22744">
    <property type="entry name" value="HELIX LOOP HELIX PROTEIN 21-RELATED"/>
    <property type="match status" value="1"/>
</dbReference>
<dbReference type="InterPro" id="IPR011333">
    <property type="entry name" value="SKP1/BTB/POZ_sf"/>
</dbReference>
<name>A0A813PB42_9BILA</name>
<feature type="domain" description="BTB" evidence="1">
    <location>
        <begin position="56"/>
        <end position="112"/>
    </location>
</feature>
<evidence type="ECO:0000313" key="5">
    <source>
        <dbReference type="EMBL" id="CAF3645049.1"/>
    </source>
</evidence>
<dbReference type="Gene3D" id="3.30.710.10">
    <property type="entry name" value="Potassium Channel Kv1.1, Chain A"/>
    <property type="match status" value="1"/>
</dbReference>
<comment type="caution">
    <text evidence="3">The sequence shown here is derived from an EMBL/GenBank/DDBJ whole genome shotgun (WGS) entry which is preliminary data.</text>
</comment>
<dbReference type="SMART" id="SM00225">
    <property type="entry name" value="BTB"/>
    <property type="match status" value="1"/>
</dbReference>
<dbReference type="EMBL" id="CAJOBB010000055">
    <property type="protein sequence ID" value="CAF3535753.1"/>
    <property type="molecule type" value="Genomic_DNA"/>
</dbReference>
<proteinExistence type="predicted"/>
<evidence type="ECO:0000259" key="1">
    <source>
        <dbReference type="PROSITE" id="PS50097"/>
    </source>
</evidence>
<evidence type="ECO:0000313" key="4">
    <source>
        <dbReference type="EMBL" id="CAF3535753.1"/>
    </source>
</evidence>
<dbReference type="Proteomes" id="UP000663868">
    <property type="component" value="Unassembled WGS sequence"/>
</dbReference>
<dbReference type="PROSITE" id="PS50097">
    <property type="entry name" value="BTB"/>
    <property type="match status" value="1"/>
</dbReference>
<dbReference type="EMBL" id="CAJNOE010000018">
    <property type="protein sequence ID" value="CAF0739694.1"/>
    <property type="molecule type" value="Genomic_DNA"/>
</dbReference>